<keyword evidence="3" id="KW-1185">Reference proteome</keyword>
<name>A0A1H6WH82_9DEIO</name>
<evidence type="ECO:0000256" key="1">
    <source>
        <dbReference type="SAM" id="Phobius"/>
    </source>
</evidence>
<dbReference type="InterPro" id="IPR021279">
    <property type="entry name" value="DUF2721"/>
</dbReference>
<evidence type="ECO:0000313" key="2">
    <source>
        <dbReference type="EMBL" id="SEJ16308.1"/>
    </source>
</evidence>
<dbReference type="AlphaFoldDB" id="A0A1H6WH82"/>
<organism evidence="2 3">
    <name type="scientific">Deinococcus reticulitermitis</name>
    <dbReference type="NCBI Taxonomy" id="856736"/>
    <lineage>
        <taxon>Bacteria</taxon>
        <taxon>Thermotogati</taxon>
        <taxon>Deinococcota</taxon>
        <taxon>Deinococci</taxon>
        <taxon>Deinococcales</taxon>
        <taxon>Deinococcaceae</taxon>
        <taxon>Deinococcus</taxon>
    </lineage>
</organism>
<reference evidence="3" key="1">
    <citation type="submission" date="2016-10" db="EMBL/GenBank/DDBJ databases">
        <authorList>
            <person name="Varghese N."/>
            <person name="Submissions S."/>
        </authorList>
    </citation>
    <scope>NUCLEOTIDE SEQUENCE [LARGE SCALE GENOMIC DNA]</scope>
    <source>
        <strain evidence="3">CGMCC 1.10218</strain>
    </source>
</reference>
<keyword evidence="1" id="KW-0812">Transmembrane</keyword>
<gene>
    <name evidence="2" type="ORF">SAMN04488058_104178</name>
</gene>
<accession>A0A1H6WH82</accession>
<keyword evidence="1" id="KW-0472">Membrane</keyword>
<dbReference type="Proteomes" id="UP000199223">
    <property type="component" value="Unassembled WGS sequence"/>
</dbReference>
<dbReference type="STRING" id="856736.SAMN04488058_104178"/>
<proteinExistence type="predicted"/>
<keyword evidence="1" id="KW-1133">Transmembrane helix</keyword>
<dbReference type="Pfam" id="PF11026">
    <property type="entry name" value="DUF2721"/>
    <property type="match status" value="1"/>
</dbReference>
<evidence type="ECO:0008006" key="4">
    <source>
        <dbReference type="Google" id="ProtNLM"/>
    </source>
</evidence>
<dbReference type="EMBL" id="FNZA01000004">
    <property type="protein sequence ID" value="SEJ16308.1"/>
    <property type="molecule type" value="Genomic_DNA"/>
</dbReference>
<evidence type="ECO:0000313" key="3">
    <source>
        <dbReference type="Proteomes" id="UP000199223"/>
    </source>
</evidence>
<feature type="transmembrane region" description="Helical" evidence="1">
    <location>
        <begin position="74"/>
        <end position="97"/>
    </location>
</feature>
<protein>
    <recommendedName>
        <fullName evidence="4">DUF2721 domain-containing protein</fullName>
    </recommendedName>
</protein>
<feature type="transmembrane region" description="Helical" evidence="1">
    <location>
        <begin position="103"/>
        <end position="126"/>
    </location>
</feature>
<sequence length="168" mass="18171">MITPAVLISGAATLLMSTSTRLGRATDRVRGLTERFKLLVGEAGQREPLAAEEKRMIIGQLPRLSRRTRYLQRALTAFYLAVALLVCTSILLGLSGLSSLDTGLIPVLTALLGSSFLAYGALLLSFEARLSARTTRAEMRFLERLGAHYASLYVQDAAEVTPEKVGST</sequence>